<feature type="transmembrane region" description="Helical" evidence="2">
    <location>
        <begin position="47"/>
        <end position="69"/>
    </location>
</feature>
<feature type="transmembrane region" description="Helical" evidence="2">
    <location>
        <begin position="293"/>
        <end position="312"/>
    </location>
</feature>
<gene>
    <name evidence="4" type="ordered locus">Acid345_3225</name>
</gene>
<feature type="transmembrane region" description="Helical" evidence="2">
    <location>
        <begin position="81"/>
        <end position="104"/>
    </location>
</feature>
<dbReference type="eggNOG" id="COG1266">
    <property type="taxonomic scope" value="Bacteria"/>
</dbReference>
<dbReference type="InterPro" id="IPR003675">
    <property type="entry name" value="Rce1/LyrA-like_dom"/>
</dbReference>
<dbReference type="AlphaFoldDB" id="Q1ILM4"/>
<accession>Q1ILM4</accession>
<dbReference type="PANTHER" id="PTHR39430">
    <property type="entry name" value="MEMBRANE-ASSOCIATED PROTEASE-RELATED"/>
    <property type="match status" value="1"/>
</dbReference>
<dbReference type="Pfam" id="PF02517">
    <property type="entry name" value="Rce1-like"/>
    <property type="match status" value="1"/>
</dbReference>
<feature type="region of interest" description="Disordered" evidence="1">
    <location>
        <begin position="320"/>
        <end position="344"/>
    </location>
</feature>
<feature type="transmembrane region" description="Helical" evidence="2">
    <location>
        <begin position="153"/>
        <end position="177"/>
    </location>
</feature>
<feature type="region of interest" description="Disordered" evidence="1">
    <location>
        <begin position="1"/>
        <end position="23"/>
    </location>
</feature>
<proteinExistence type="predicted"/>
<evidence type="ECO:0000256" key="2">
    <source>
        <dbReference type="SAM" id="Phobius"/>
    </source>
</evidence>
<keyword evidence="5" id="KW-1185">Reference proteome</keyword>
<evidence type="ECO:0000313" key="5">
    <source>
        <dbReference type="Proteomes" id="UP000002432"/>
    </source>
</evidence>
<keyword evidence="2" id="KW-1133">Transmembrane helix</keyword>
<dbReference type="PANTHER" id="PTHR39430:SF1">
    <property type="entry name" value="PROTEASE"/>
    <property type="match status" value="1"/>
</dbReference>
<dbReference type="GO" id="GO:0080120">
    <property type="term" value="P:CAAX-box protein maturation"/>
    <property type="evidence" value="ECO:0007669"/>
    <property type="project" value="UniProtKB-ARBA"/>
</dbReference>
<dbReference type="KEGG" id="aba:Acid345_3225"/>
<keyword evidence="2" id="KW-0472">Membrane</keyword>
<dbReference type="STRING" id="204669.Acid345_3225"/>
<name>Q1ILM4_KORVE</name>
<feature type="transmembrane region" description="Helical" evidence="2">
    <location>
        <begin position="189"/>
        <end position="208"/>
    </location>
</feature>
<evidence type="ECO:0000259" key="3">
    <source>
        <dbReference type="Pfam" id="PF02517"/>
    </source>
</evidence>
<dbReference type="GO" id="GO:0004175">
    <property type="term" value="F:endopeptidase activity"/>
    <property type="evidence" value="ECO:0007669"/>
    <property type="project" value="UniProtKB-ARBA"/>
</dbReference>
<dbReference type="OrthoDB" id="324900at2"/>
<dbReference type="RefSeq" id="WP_011524025.1">
    <property type="nucleotide sequence ID" value="NC_008009.1"/>
</dbReference>
<reference evidence="4 5" key="1">
    <citation type="journal article" date="2009" name="Appl. Environ. Microbiol.">
        <title>Three genomes from the phylum Acidobacteria provide insight into the lifestyles of these microorganisms in soils.</title>
        <authorList>
            <person name="Ward N.L."/>
            <person name="Challacombe J.F."/>
            <person name="Janssen P.H."/>
            <person name="Henrissat B."/>
            <person name="Coutinho P.M."/>
            <person name="Wu M."/>
            <person name="Xie G."/>
            <person name="Haft D.H."/>
            <person name="Sait M."/>
            <person name="Badger J."/>
            <person name="Barabote R.D."/>
            <person name="Bradley B."/>
            <person name="Brettin T.S."/>
            <person name="Brinkac L.M."/>
            <person name="Bruce D."/>
            <person name="Creasy T."/>
            <person name="Daugherty S.C."/>
            <person name="Davidsen T.M."/>
            <person name="DeBoy R.T."/>
            <person name="Detter J.C."/>
            <person name="Dodson R.J."/>
            <person name="Durkin A.S."/>
            <person name="Ganapathy A."/>
            <person name="Gwinn-Giglio M."/>
            <person name="Han C.S."/>
            <person name="Khouri H."/>
            <person name="Kiss H."/>
            <person name="Kothari S.P."/>
            <person name="Madupu R."/>
            <person name="Nelson K.E."/>
            <person name="Nelson W.C."/>
            <person name="Paulsen I."/>
            <person name="Penn K."/>
            <person name="Ren Q."/>
            <person name="Rosovitz M.J."/>
            <person name="Selengut J.D."/>
            <person name="Shrivastava S."/>
            <person name="Sullivan S.A."/>
            <person name="Tapia R."/>
            <person name="Thompson L.S."/>
            <person name="Watkins K.L."/>
            <person name="Yang Q."/>
            <person name="Yu C."/>
            <person name="Zafar N."/>
            <person name="Zhou L."/>
            <person name="Kuske C.R."/>
        </authorList>
    </citation>
    <scope>NUCLEOTIDE SEQUENCE [LARGE SCALE GENOMIC DNA]</scope>
    <source>
        <strain evidence="4 5">Ellin345</strain>
    </source>
</reference>
<evidence type="ECO:0000313" key="4">
    <source>
        <dbReference type="EMBL" id="ABF42226.1"/>
    </source>
</evidence>
<dbReference type="Proteomes" id="UP000002432">
    <property type="component" value="Chromosome"/>
</dbReference>
<dbReference type="EnsemblBacteria" id="ABF42226">
    <property type="protein sequence ID" value="ABF42226"/>
    <property type="gene ID" value="Acid345_3225"/>
</dbReference>
<organism evidence="4 5">
    <name type="scientific">Koribacter versatilis (strain Ellin345)</name>
    <dbReference type="NCBI Taxonomy" id="204669"/>
    <lineage>
        <taxon>Bacteria</taxon>
        <taxon>Pseudomonadati</taxon>
        <taxon>Acidobacteriota</taxon>
        <taxon>Terriglobia</taxon>
        <taxon>Terriglobales</taxon>
        <taxon>Candidatus Korobacteraceae</taxon>
        <taxon>Candidatus Korobacter</taxon>
    </lineage>
</organism>
<protein>
    <submittedName>
        <fullName evidence="4">Abortive infection protein</fullName>
    </submittedName>
</protein>
<dbReference type="EMBL" id="CP000360">
    <property type="protein sequence ID" value="ABF42226.1"/>
    <property type="molecule type" value="Genomic_DNA"/>
</dbReference>
<keyword evidence="2" id="KW-0812">Transmembrane</keyword>
<feature type="transmembrane region" description="Helical" evidence="2">
    <location>
        <begin position="124"/>
        <end position="141"/>
    </location>
</feature>
<dbReference type="HOGENOM" id="CLU_051806_2_0_0"/>
<feature type="transmembrane region" description="Helical" evidence="2">
    <location>
        <begin position="220"/>
        <end position="237"/>
    </location>
</feature>
<sequence>MDPQFPPDQPIEISPQSPTLDPVLAPPPPPRTNAFIGPNGLRAGWKWLIFFLIFCALIFGMAMVVRLFIPRYTPNDRNLKVMFAFEVIQAACVLLATGIMAKLIDKKKWGYFGLPLSRAFNIEFWYGAIVGFGALAVQLEIMHLGGWFDFGPVVLHGATALKFGLFWGAFFLCVGLFEEGFLRGYPQRVLTNGMGFWPSALLLSLLFAGLHVGNKGENPFGIFMVFVDGMVMCFTLWRTGTMWFAVGNHAAWDWAQTYFFGTPDSGMKPIGALLSPSFHGPTLLSGGNAGPEGSVLVLLSETLIAVSVAVVYRERKYPLQEDEAPAQPSPEITPTIAPSAFPTA</sequence>
<evidence type="ECO:0000256" key="1">
    <source>
        <dbReference type="SAM" id="MobiDB-lite"/>
    </source>
</evidence>
<feature type="domain" description="CAAX prenyl protease 2/Lysostaphin resistance protein A-like" evidence="3">
    <location>
        <begin position="165"/>
        <end position="254"/>
    </location>
</feature>